<evidence type="ECO:0000313" key="1">
    <source>
        <dbReference type="EMBL" id="KAF5957636.1"/>
    </source>
</evidence>
<dbReference type="EMBL" id="JACBKZ010000002">
    <property type="protein sequence ID" value="KAF5957636.1"/>
    <property type="molecule type" value="Genomic_DNA"/>
</dbReference>
<accession>A0A7J7HZN1</accession>
<reference evidence="2" key="1">
    <citation type="journal article" date="2020" name="Nat. Commun.">
        <title>Genome assembly of wild tea tree DASZ reveals pedigree and selection history of tea varieties.</title>
        <authorList>
            <person name="Zhang W."/>
            <person name="Zhang Y."/>
            <person name="Qiu H."/>
            <person name="Guo Y."/>
            <person name="Wan H."/>
            <person name="Zhang X."/>
            <person name="Scossa F."/>
            <person name="Alseekh S."/>
            <person name="Zhang Q."/>
            <person name="Wang P."/>
            <person name="Xu L."/>
            <person name="Schmidt M.H."/>
            <person name="Jia X."/>
            <person name="Li D."/>
            <person name="Zhu A."/>
            <person name="Guo F."/>
            <person name="Chen W."/>
            <person name="Ni D."/>
            <person name="Usadel B."/>
            <person name="Fernie A.R."/>
            <person name="Wen W."/>
        </authorList>
    </citation>
    <scope>NUCLEOTIDE SEQUENCE [LARGE SCALE GENOMIC DNA]</scope>
    <source>
        <strain evidence="2">cv. G240</strain>
    </source>
</reference>
<protein>
    <submittedName>
        <fullName evidence="1">Uncharacterized protein</fullName>
    </submittedName>
</protein>
<keyword evidence="2" id="KW-1185">Reference proteome</keyword>
<dbReference type="Proteomes" id="UP000593564">
    <property type="component" value="Unassembled WGS sequence"/>
</dbReference>
<comment type="caution">
    <text evidence="1">The sequence shown here is derived from an EMBL/GenBank/DDBJ whole genome shotgun (WGS) entry which is preliminary data.</text>
</comment>
<gene>
    <name evidence="1" type="ORF">HYC85_004861</name>
</gene>
<proteinExistence type="predicted"/>
<organism evidence="1 2">
    <name type="scientific">Camellia sinensis</name>
    <name type="common">Tea plant</name>
    <name type="synonym">Thea sinensis</name>
    <dbReference type="NCBI Taxonomy" id="4442"/>
    <lineage>
        <taxon>Eukaryota</taxon>
        <taxon>Viridiplantae</taxon>
        <taxon>Streptophyta</taxon>
        <taxon>Embryophyta</taxon>
        <taxon>Tracheophyta</taxon>
        <taxon>Spermatophyta</taxon>
        <taxon>Magnoliopsida</taxon>
        <taxon>eudicotyledons</taxon>
        <taxon>Gunneridae</taxon>
        <taxon>Pentapetalae</taxon>
        <taxon>asterids</taxon>
        <taxon>Ericales</taxon>
        <taxon>Theaceae</taxon>
        <taxon>Camellia</taxon>
    </lineage>
</organism>
<sequence>MYSVRGNHHRRLLKLLERESLVERRRCMVGRGRRVRENGVSNFEIKIREKEEEDVCERKRKTFFSVGTKVKFGPFIKLNKIDPNRTNESRIFSTLRLNQFDGLYFDTHTNVPSPIQKHPSLVI</sequence>
<name>A0A7J7HZN1_CAMSI</name>
<dbReference type="AlphaFoldDB" id="A0A7J7HZN1"/>
<evidence type="ECO:0000313" key="2">
    <source>
        <dbReference type="Proteomes" id="UP000593564"/>
    </source>
</evidence>
<reference evidence="1 2" key="2">
    <citation type="submission" date="2020-07" db="EMBL/GenBank/DDBJ databases">
        <title>Genome assembly of wild tea tree DASZ reveals pedigree and selection history of tea varieties.</title>
        <authorList>
            <person name="Zhang W."/>
        </authorList>
    </citation>
    <scope>NUCLEOTIDE SEQUENCE [LARGE SCALE GENOMIC DNA]</scope>
    <source>
        <strain evidence="2">cv. G240</strain>
        <tissue evidence="1">Leaf</tissue>
    </source>
</reference>